<dbReference type="AlphaFoldDB" id="A0A8H5BRX0"/>
<dbReference type="EMBL" id="JAACJJ010000005">
    <property type="protein sequence ID" value="KAF5328218.1"/>
    <property type="molecule type" value="Genomic_DNA"/>
</dbReference>
<sequence>MTGCLNENLGREYSDGEDRVHFNSMFDNPTFRRFKAMGNDHTNQQTKQDRLIHYPLPPPEVRSSWPSELRTASSSENTAFYYRRKTGTKATDESFADAMRDPIEFANTKRNTFSVFKGRAANLKVNTLRFTVCDSPIRDFLYKTLYHLATDFVKKEIVKAMKDAEDW</sequence>
<protein>
    <submittedName>
        <fullName evidence="1">Uncharacterized protein</fullName>
    </submittedName>
</protein>
<organism evidence="1 2">
    <name type="scientific">Psilocybe cf. subviscida</name>
    <dbReference type="NCBI Taxonomy" id="2480587"/>
    <lineage>
        <taxon>Eukaryota</taxon>
        <taxon>Fungi</taxon>
        <taxon>Dikarya</taxon>
        <taxon>Basidiomycota</taxon>
        <taxon>Agaricomycotina</taxon>
        <taxon>Agaricomycetes</taxon>
        <taxon>Agaricomycetidae</taxon>
        <taxon>Agaricales</taxon>
        <taxon>Agaricineae</taxon>
        <taxon>Strophariaceae</taxon>
        <taxon>Psilocybe</taxon>
    </lineage>
</organism>
<reference evidence="1 2" key="1">
    <citation type="journal article" date="2020" name="ISME J.">
        <title>Uncovering the hidden diversity of litter-decomposition mechanisms in mushroom-forming fungi.</title>
        <authorList>
            <person name="Floudas D."/>
            <person name="Bentzer J."/>
            <person name="Ahren D."/>
            <person name="Johansson T."/>
            <person name="Persson P."/>
            <person name="Tunlid A."/>
        </authorList>
    </citation>
    <scope>NUCLEOTIDE SEQUENCE [LARGE SCALE GENOMIC DNA]</scope>
    <source>
        <strain evidence="1 2">CBS 101986</strain>
    </source>
</reference>
<keyword evidence="2" id="KW-1185">Reference proteome</keyword>
<accession>A0A8H5BRX0</accession>
<evidence type="ECO:0000313" key="1">
    <source>
        <dbReference type="EMBL" id="KAF5328218.1"/>
    </source>
</evidence>
<dbReference type="Proteomes" id="UP000567179">
    <property type="component" value="Unassembled WGS sequence"/>
</dbReference>
<name>A0A8H5BRX0_9AGAR</name>
<proteinExistence type="predicted"/>
<comment type="caution">
    <text evidence="1">The sequence shown here is derived from an EMBL/GenBank/DDBJ whole genome shotgun (WGS) entry which is preliminary data.</text>
</comment>
<evidence type="ECO:0000313" key="2">
    <source>
        <dbReference type="Proteomes" id="UP000567179"/>
    </source>
</evidence>
<gene>
    <name evidence="1" type="ORF">D9619_013463</name>
</gene>